<dbReference type="InterPro" id="IPR029058">
    <property type="entry name" value="AB_hydrolase_fold"/>
</dbReference>
<dbReference type="OrthoDB" id="9765647at2"/>
<reference evidence="3 4" key="1">
    <citation type="submission" date="2019-09" db="EMBL/GenBank/DDBJ databases">
        <authorList>
            <person name="Wang X."/>
        </authorList>
    </citation>
    <scope>NUCLEOTIDE SEQUENCE [LARGE SCALE GENOMIC DNA]</scope>
    <source>
        <strain evidence="3 4">CICC 11023</strain>
    </source>
</reference>
<feature type="domain" description="Peptidase S9 prolyl oligopeptidase catalytic" evidence="2">
    <location>
        <begin position="101"/>
        <end position="259"/>
    </location>
</feature>
<feature type="transmembrane region" description="Helical" evidence="1">
    <location>
        <begin position="438"/>
        <end position="459"/>
    </location>
</feature>
<evidence type="ECO:0000313" key="4">
    <source>
        <dbReference type="Proteomes" id="UP000323876"/>
    </source>
</evidence>
<protein>
    <submittedName>
        <fullName evidence="3">Prolyl oligopeptidase family serine peptidase</fullName>
    </submittedName>
</protein>
<proteinExistence type="predicted"/>
<dbReference type="PANTHER" id="PTHR43265:SF1">
    <property type="entry name" value="ESTERASE ESTD"/>
    <property type="match status" value="1"/>
</dbReference>
<gene>
    <name evidence="3" type="ORF">F3087_02775</name>
</gene>
<dbReference type="Gene3D" id="3.40.50.1820">
    <property type="entry name" value="alpha/beta hydrolase"/>
    <property type="match status" value="1"/>
</dbReference>
<dbReference type="SUPFAM" id="SSF53474">
    <property type="entry name" value="alpha/beta-Hydrolases"/>
    <property type="match status" value="1"/>
</dbReference>
<accession>A0A5N0EPY0</accession>
<dbReference type="GO" id="GO:0008236">
    <property type="term" value="F:serine-type peptidase activity"/>
    <property type="evidence" value="ECO:0007669"/>
    <property type="project" value="InterPro"/>
</dbReference>
<evidence type="ECO:0000256" key="1">
    <source>
        <dbReference type="SAM" id="Phobius"/>
    </source>
</evidence>
<organism evidence="3 4">
    <name type="scientific">Nocardia colli</name>
    <dbReference type="NCBI Taxonomy" id="2545717"/>
    <lineage>
        <taxon>Bacteria</taxon>
        <taxon>Bacillati</taxon>
        <taxon>Actinomycetota</taxon>
        <taxon>Actinomycetes</taxon>
        <taxon>Mycobacteriales</taxon>
        <taxon>Nocardiaceae</taxon>
        <taxon>Nocardia</taxon>
    </lineage>
</organism>
<evidence type="ECO:0000259" key="2">
    <source>
        <dbReference type="Pfam" id="PF00326"/>
    </source>
</evidence>
<comment type="caution">
    <text evidence="3">The sequence shown here is derived from an EMBL/GenBank/DDBJ whole genome shotgun (WGS) entry which is preliminary data.</text>
</comment>
<feature type="transmembrane region" description="Helical" evidence="1">
    <location>
        <begin position="332"/>
        <end position="352"/>
    </location>
</feature>
<dbReference type="AlphaFoldDB" id="A0A5N0EPY0"/>
<name>A0A5N0EPY0_9NOCA</name>
<dbReference type="Proteomes" id="UP000323876">
    <property type="component" value="Unassembled WGS sequence"/>
</dbReference>
<keyword evidence="4" id="KW-1185">Reference proteome</keyword>
<dbReference type="InterPro" id="IPR053145">
    <property type="entry name" value="AB_hydrolase_Est10"/>
</dbReference>
<dbReference type="InterPro" id="IPR001375">
    <property type="entry name" value="Peptidase_S9_cat"/>
</dbReference>
<keyword evidence="1" id="KW-0472">Membrane</keyword>
<sequence length="462" mass="48228">MVACFGASIGPAGAAPGDDAPIQEAVSFQSHGLTLHGTVFVPRAAGGKRPGVVLVHGSGPGPRAKYVPEAEAFARAGIVALAFDKRADGYSLMERDFDLLADDALAGLAALRDRPDVDPANVGLWGLSEGGWVAPLAAAKSPDVAFLITIGASGFDPLRTQTWNLGNQLRHRGVSGAFRDAVARPGALLISETGLFPEAGYDPVPVLERLHLPVLALWGEHDTLCPPAESAAVFQRALDRAGNQHATIRFVPGAGHAGHATTDGFDKVGGLVVDGKALGALGPEYADVMTSWVQSVVAGRAPLSSVEPVPAQADTSVPPSSGAWYEAAAVRYAALAVLLIGFAGYPFTAWFGRREQSGPVRWPARLLSATGFVAVVATVIYLLSIFATGGQGATAFVAGRTLPWLLLQLCTCAVLLATAATALTWWRNRARVGGAMRVRLTLLILAGVVFVPWALYWQLLGP</sequence>
<feature type="transmembrane region" description="Helical" evidence="1">
    <location>
        <begin position="404"/>
        <end position="426"/>
    </location>
</feature>
<dbReference type="GO" id="GO:0052689">
    <property type="term" value="F:carboxylic ester hydrolase activity"/>
    <property type="evidence" value="ECO:0007669"/>
    <property type="project" value="TreeGrafter"/>
</dbReference>
<dbReference type="EMBL" id="VXLC01000001">
    <property type="protein sequence ID" value="KAA8890959.1"/>
    <property type="molecule type" value="Genomic_DNA"/>
</dbReference>
<dbReference type="GO" id="GO:0006508">
    <property type="term" value="P:proteolysis"/>
    <property type="evidence" value="ECO:0007669"/>
    <property type="project" value="InterPro"/>
</dbReference>
<feature type="transmembrane region" description="Helical" evidence="1">
    <location>
        <begin position="364"/>
        <end position="384"/>
    </location>
</feature>
<keyword evidence="1" id="KW-0812">Transmembrane</keyword>
<dbReference type="Pfam" id="PF00326">
    <property type="entry name" value="Peptidase_S9"/>
    <property type="match status" value="1"/>
</dbReference>
<keyword evidence="1" id="KW-1133">Transmembrane helix</keyword>
<evidence type="ECO:0000313" key="3">
    <source>
        <dbReference type="EMBL" id="KAA8890959.1"/>
    </source>
</evidence>
<dbReference type="PANTHER" id="PTHR43265">
    <property type="entry name" value="ESTERASE ESTD"/>
    <property type="match status" value="1"/>
</dbReference>